<dbReference type="eggNOG" id="COG1079">
    <property type="taxonomic scope" value="Bacteria"/>
</dbReference>
<protein>
    <submittedName>
        <fullName evidence="7">Inner-membrane translocator</fullName>
    </submittedName>
</protein>
<keyword evidence="5 6" id="KW-0472">Membrane</keyword>
<dbReference type="KEGG" id="rca:Rcas_1633"/>
<feature type="transmembrane region" description="Helical" evidence="6">
    <location>
        <begin position="224"/>
        <end position="247"/>
    </location>
</feature>
<dbReference type="Proteomes" id="UP000000263">
    <property type="component" value="Chromosome"/>
</dbReference>
<dbReference type="InterPro" id="IPR001851">
    <property type="entry name" value="ABC_transp_permease"/>
</dbReference>
<feature type="transmembrane region" description="Helical" evidence="6">
    <location>
        <begin position="126"/>
        <end position="145"/>
    </location>
</feature>
<evidence type="ECO:0000313" key="8">
    <source>
        <dbReference type="Proteomes" id="UP000000263"/>
    </source>
</evidence>
<dbReference type="GO" id="GO:0005886">
    <property type="term" value="C:plasma membrane"/>
    <property type="evidence" value="ECO:0007669"/>
    <property type="project" value="UniProtKB-SubCell"/>
</dbReference>
<dbReference type="PANTHER" id="PTHR43370:SF1">
    <property type="entry name" value="GUANOSINE ABC TRANSPORTER PERMEASE PROTEIN NUPQ"/>
    <property type="match status" value="1"/>
</dbReference>
<accession>A7NJQ5</accession>
<dbReference type="STRING" id="383372.Rcas_1633"/>
<feature type="transmembrane region" description="Helical" evidence="6">
    <location>
        <begin position="96"/>
        <end position="119"/>
    </location>
</feature>
<gene>
    <name evidence="7" type="ordered locus">Rcas_1633</name>
</gene>
<dbReference type="Pfam" id="PF02653">
    <property type="entry name" value="BPD_transp_2"/>
    <property type="match status" value="1"/>
</dbReference>
<feature type="transmembrane region" description="Helical" evidence="6">
    <location>
        <begin position="180"/>
        <end position="198"/>
    </location>
</feature>
<feature type="transmembrane region" description="Helical" evidence="6">
    <location>
        <begin position="259"/>
        <end position="285"/>
    </location>
</feature>
<sequence length="346" mass="36672">MQITGSIARPSAARIPWVTVGVWGGLLLLVLIAYARAPQATTAVLTSTIRQSTPIILGALAGIMCERSGVINIGIEGMMLLSAFLGFLFNVWTGDLFLATVGALLVGAAVGAFHALMSITLKVDQIIAGTVINILAVGLTGYFYQQGLTTRGKFSPVSIPVLADIPIIGPVFFSNPPITYASLILIVVIHVLLFRTAWGLRTRAVGEHPAAADTVGVAVNRVRYINVIVGGMLAGLAGAFLTLESVGSFERNMTNGRGFVSLAVMIFGKWTPFGAWGGSLLFGFANAMQSQIQFLKNQLPSWLAWIGDLPPQFIGMLPYVLTIAVLAGFVGRARPPAAIGKVYEKE</sequence>
<organism evidence="7 8">
    <name type="scientific">Roseiflexus castenholzii (strain DSM 13941 / HLO8)</name>
    <dbReference type="NCBI Taxonomy" id="383372"/>
    <lineage>
        <taxon>Bacteria</taxon>
        <taxon>Bacillati</taxon>
        <taxon>Chloroflexota</taxon>
        <taxon>Chloroflexia</taxon>
        <taxon>Chloroflexales</taxon>
        <taxon>Roseiflexineae</taxon>
        <taxon>Roseiflexaceae</taxon>
        <taxon>Roseiflexus</taxon>
    </lineage>
</organism>
<dbReference type="RefSeq" id="WP_012120153.1">
    <property type="nucleotide sequence ID" value="NC_009767.1"/>
</dbReference>
<evidence type="ECO:0000256" key="6">
    <source>
        <dbReference type="SAM" id="Phobius"/>
    </source>
</evidence>
<dbReference type="OrthoDB" id="9792579at2"/>
<comment type="subcellular location">
    <subcellularLocation>
        <location evidence="1">Cell membrane</location>
        <topology evidence="1">Multi-pass membrane protein</topology>
    </subcellularLocation>
</comment>
<dbReference type="AlphaFoldDB" id="A7NJQ5"/>
<dbReference type="CDD" id="cd06580">
    <property type="entry name" value="TM_PBP1_transp_TpRbsC_like"/>
    <property type="match status" value="1"/>
</dbReference>
<proteinExistence type="predicted"/>
<feature type="transmembrane region" description="Helical" evidence="6">
    <location>
        <begin position="70"/>
        <end position="90"/>
    </location>
</feature>
<reference evidence="7 8" key="1">
    <citation type="submission" date="2007-08" db="EMBL/GenBank/DDBJ databases">
        <title>Complete sequence of Roseiflexus castenholzii DSM 13941.</title>
        <authorList>
            <consortium name="US DOE Joint Genome Institute"/>
            <person name="Copeland A."/>
            <person name="Lucas S."/>
            <person name="Lapidus A."/>
            <person name="Barry K."/>
            <person name="Glavina del Rio T."/>
            <person name="Dalin E."/>
            <person name="Tice H."/>
            <person name="Pitluck S."/>
            <person name="Thompson L.S."/>
            <person name="Brettin T."/>
            <person name="Bruce D."/>
            <person name="Detter J.C."/>
            <person name="Han C."/>
            <person name="Tapia R."/>
            <person name="Schmutz J."/>
            <person name="Larimer F."/>
            <person name="Land M."/>
            <person name="Hauser L."/>
            <person name="Kyrpides N."/>
            <person name="Mikhailova N."/>
            <person name="Bryant D.A."/>
            <person name="Hanada S."/>
            <person name="Tsukatani Y."/>
            <person name="Richardson P."/>
        </authorList>
    </citation>
    <scope>NUCLEOTIDE SEQUENCE [LARGE SCALE GENOMIC DNA]</scope>
    <source>
        <strain evidence="8">DSM 13941 / HLO8</strain>
    </source>
</reference>
<keyword evidence="2" id="KW-1003">Cell membrane</keyword>
<keyword evidence="8" id="KW-1185">Reference proteome</keyword>
<evidence type="ECO:0000256" key="2">
    <source>
        <dbReference type="ARBA" id="ARBA00022475"/>
    </source>
</evidence>
<name>A7NJQ5_ROSCS</name>
<evidence type="ECO:0000256" key="3">
    <source>
        <dbReference type="ARBA" id="ARBA00022692"/>
    </source>
</evidence>
<evidence type="ECO:0000313" key="7">
    <source>
        <dbReference type="EMBL" id="ABU57725.1"/>
    </source>
</evidence>
<dbReference type="HOGENOM" id="CLU_040769_1_1_0"/>
<evidence type="ECO:0000256" key="1">
    <source>
        <dbReference type="ARBA" id="ARBA00004651"/>
    </source>
</evidence>
<dbReference type="EMBL" id="CP000804">
    <property type="protein sequence ID" value="ABU57725.1"/>
    <property type="molecule type" value="Genomic_DNA"/>
</dbReference>
<keyword evidence="3 6" id="KW-0812">Transmembrane</keyword>
<keyword evidence="4 6" id="KW-1133">Transmembrane helix</keyword>
<evidence type="ECO:0000256" key="5">
    <source>
        <dbReference type="ARBA" id="ARBA00023136"/>
    </source>
</evidence>
<dbReference type="PANTHER" id="PTHR43370">
    <property type="entry name" value="SUGAR ABC TRANSPORTER INTEGRAL MEMBRANE PROTEIN-RELATED"/>
    <property type="match status" value="1"/>
</dbReference>
<evidence type="ECO:0000256" key="4">
    <source>
        <dbReference type="ARBA" id="ARBA00022989"/>
    </source>
</evidence>
<dbReference type="GO" id="GO:0022857">
    <property type="term" value="F:transmembrane transporter activity"/>
    <property type="evidence" value="ECO:0007669"/>
    <property type="project" value="InterPro"/>
</dbReference>
<feature type="transmembrane region" description="Helical" evidence="6">
    <location>
        <begin position="12"/>
        <end position="34"/>
    </location>
</feature>